<dbReference type="AlphaFoldDB" id="A0A5P1E5R1"/>
<feature type="region of interest" description="Disordered" evidence="1">
    <location>
        <begin position="84"/>
        <end position="112"/>
    </location>
</feature>
<dbReference type="Proteomes" id="UP000243459">
    <property type="component" value="Chromosome 9"/>
</dbReference>
<feature type="compositionally biased region" description="Gly residues" evidence="1">
    <location>
        <begin position="1"/>
        <end position="12"/>
    </location>
</feature>
<dbReference type="EMBL" id="CM007389">
    <property type="protein sequence ID" value="ONK57898.1"/>
    <property type="molecule type" value="Genomic_DNA"/>
</dbReference>
<dbReference type="Gramene" id="ONK57898">
    <property type="protein sequence ID" value="ONK57898"/>
    <property type="gene ID" value="A4U43_C09F5390"/>
</dbReference>
<feature type="compositionally biased region" description="Polar residues" evidence="1">
    <location>
        <begin position="88"/>
        <end position="103"/>
    </location>
</feature>
<name>A0A5P1E5R1_ASPOF</name>
<gene>
    <name evidence="2" type="ORF">A4U43_C09F5390</name>
</gene>
<feature type="region of interest" description="Disordered" evidence="1">
    <location>
        <begin position="1"/>
        <end position="26"/>
    </location>
</feature>
<proteinExistence type="predicted"/>
<organism evidence="2 3">
    <name type="scientific">Asparagus officinalis</name>
    <name type="common">Garden asparagus</name>
    <dbReference type="NCBI Taxonomy" id="4686"/>
    <lineage>
        <taxon>Eukaryota</taxon>
        <taxon>Viridiplantae</taxon>
        <taxon>Streptophyta</taxon>
        <taxon>Embryophyta</taxon>
        <taxon>Tracheophyta</taxon>
        <taxon>Spermatophyta</taxon>
        <taxon>Magnoliopsida</taxon>
        <taxon>Liliopsida</taxon>
        <taxon>Asparagales</taxon>
        <taxon>Asparagaceae</taxon>
        <taxon>Asparagoideae</taxon>
        <taxon>Asparagus</taxon>
    </lineage>
</organism>
<evidence type="ECO:0000313" key="2">
    <source>
        <dbReference type="EMBL" id="ONK57898.1"/>
    </source>
</evidence>
<reference evidence="3" key="1">
    <citation type="journal article" date="2017" name="Nat. Commun.">
        <title>The asparagus genome sheds light on the origin and evolution of a young Y chromosome.</title>
        <authorList>
            <person name="Harkess A."/>
            <person name="Zhou J."/>
            <person name="Xu C."/>
            <person name="Bowers J.E."/>
            <person name="Van der Hulst R."/>
            <person name="Ayyampalayam S."/>
            <person name="Mercati F."/>
            <person name="Riccardi P."/>
            <person name="McKain M.R."/>
            <person name="Kakrana A."/>
            <person name="Tang H."/>
            <person name="Ray J."/>
            <person name="Groenendijk J."/>
            <person name="Arikit S."/>
            <person name="Mathioni S.M."/>
            <person name="Nakano M."/>
            <person name="Shan H."/>
            <person name="Telgmann-Rauber A."/>
            <person name="Kanno A."/>
            <person name="Yue Z."/>
            <person name="Chen H."/>
            <person name="Li W."/>
            <person name="Chen Y."/>
            <person name="Xu X."/>
            <person name="Zhang Y."/>
            <person name="Luo S."/>
            <person name="Chen H."/>
            <person name="Gao J."/>
            <person name="Mao Z."/>
            <person name="Pires J.C."/>
            <person name="Luo M."/>
            <person name="Kudrna D."/>
            <person name="Wing R.A."/>
            <person name="Meyers B.C."/>
            <person name="Yi K."/>
            <person name="Kong H."/>
            <person name="Lavrijsen P."/>
            <person name="Sunseri F."/>
            <person name="Falavigna A."/>
            <person name="Ye Y."/>
            <person name="Leebens-Mack J.H."/>
            <person name="Chen G."/>
        </authorList>
    </citation>
    <scope>NUCLEOTIDE SEQUENCE [LARGE SCALE GENOMIC DNA]</scope>
    <source>
        <strain evidence="3">cv. DH0086</strain>
    </source>
</reference>
<keyword evidence="3" id="KW-1185">Reference proteome</keyword>
<sequence length="112" mass="12097">MNVKCTGGGGGGSEREDGYIFQSPSNANGISSRKRIKLQKVSSDCYPVDPTLVPRRVRSGNVDALTFSQRLLVYLNALESKLSDANVEPSNQDTTSLMLNKTAGSLDEETQD</sequence>
<accession>A0A5P1E5R1</accession>
<evidence type="ECO:0000256" key="1">
    <source>
        <dbReference type="SAM" id="MobiDB-lite"/>
    </source>
</evidence>
<evidence type="ECO:0000313" key="3">
    <source>
        <dbReference type="Proteomes" id="UP000243459"/>
    </source>
</evidence>
<protein>
    <submittedName>
        <fullName evidence="2">Uncharacterized protein</fullName>
    </submittedName>
</protein>